<feature type="transmembrane region" description="Helical" evidence="2">
    <location>
        <begin position="47"/>
        <end position="64"/>
    </location>
</feature>
<organism evidence="3 4">
    <name type="scientific">Coemansia spiralis</name>
    <dbReference type="NCBI Taxonomy" id="417178"/>
    <lineage>
        <taxon>Eukaryota</taxon>
        <taxon>Fungi</taxon>
        <taxon>Fungi incertae sedis</taxon>
        <taxon>Zoopagomycota</taxon>
        <taxon>Kickxellomycotina</taxon>
        <taxon>Kickxellomycetes</taxon>
        <taxon>Kickxellales</taxon>
        <taxon>Kickxellaceae</taxon>
        <taxon>Coemansia</taxon>
    </lineage>
</organism>
<feature type="transmembrane region" description="Helical" evidence="2">
    <location>
        <begin position="606"/>
        <end position="626"/>
    </location>
</feature>
<dbReference type="Pfam" id="PF24681">
    <property type="entry name" value="Kelch_KLHDC2_KLHL20_DRC7"/>
    <property type="match status" value="1"/>
</dbReference>
<feature type="compositionally biased region" description="Low complexity" evidence="1">
    <location>
        <begin position="822"/>
        <end position="833"/>
    </location>
</feature>
<dbReference type="SUPFAM" id="SSF117281">
    <property type="entry name" value="Kelch motif"/>
    <property type="match status" value="2"/>
</dbReference>
<sequence>MTYCSPYLADSQSSREYDQLMASFCIEKNSSLSRLSAGADRKRTSRWVNALLAAVVAVSIPLYGSCYAIDGALLDKMQQRRAIVAAPPSRQTLSVRTTDAGSAVLVPRSSQTYPGDVSLRWSHASAIADQTMYIFGGKSGNSNAASDYASACVSLDLSAKFATSSAPWSMACAENAPLVAGHSAIVNPDINMLILFGGTIPDGHNSDTQESTSLHLFSSEIKFWSTPGADAFPLPLVNHSAVFHAVTGDMIVVGGFIRESVNATSALSNSTLRMITDVSKHTLLENPPPGLFTDLASSATPSPAHSSTVLPTSASAASVQQSATSTNGNVGTPASTTNTFGTTTPNLSSTKAASTRSTATSTKSSIKSTKPSSKTTTTTKAAPTKDTLPNEDEDARDMVLEELDRRFAKDSIKEDNQLMSWSNSTLPSEVSGRVGHTASIVNGTSMVVLGGSNGVSLFNMNTVFTYDSLQQTWTRRSTTGAVPASRRSHVASVVNNTLIVIHGGANNDFSAALDDVAVLDTATWQWSAPNVENTPTARYAHSASQAGPYMVIAFGYVLPSTDNIPNNDYGLYILDTSVWSFVEQYDPARSGLTVHYISTKPTGGTIFGLFVASVVGLLVVLIMFYIGCMHYYNKHPQLSDAGETTTMLPTTELRNFGRKLTVKFGTQRHRRNQSKNQRAQNQNALWPASSAAVKLASETEPDKGAKRQMYNTNNGSSTFSLTNMRHLSYVPGAGDDASLRIMFDLSRESSFDYGYLAGAKAGDKNNASIDGSSRSRRIHLDEVELPAGLRNRDPKADNDVPNDADAKVTADTASGKANQRASQESSIEHSSWSRPTTSGSTVSRKSAHISAMLPRIVGSRLTLPAESATALARYRFEELEDMPDTPAISFLSMANGTGDQQHSALQSGIPTTIANLAARDGNGSNLAETLSPPVMPAAVGDMSLAAQPRLSSSSANSAPNSPANPPKSLRDSIDIDVVLAQNQHFYLVNPDD</sequence>
<feature type="region of interest" description="Disordered" evidence="1">
    <location>
        <begin position="948"/>
        <end position="970"/>
    </location>
</feature>
<evidence type="ECO:0008006" key="5">
    <source>
        <dbReference type="Google" id="ProtNLM"/>
    </source>
</evidence>
<dbReference type="Proteomes" id="UP001151518">
    <property type="component" value="Unassembled WGS sequence"/>
</dbReference>
<feature type="compositionally biased region" description="Polar residues" evidence="1">
    <location>
        <begin position="834"/>
        <end position="844"/>
    </location>
</feature>
<dbReference type="Gene3D" id="2.120.10.80">
    <property type="entry name" value="Kelch-type beta propeller"/>
    <property type="match status" value="2"/>
</dbReference>
<feature type="compositionally biased region" description="Low complexity" evidence="1">
    <location>
        <begin position="951"/>
        <end position="961"/>
    </location>
</feature>
<protein>
    <recommendedName>
        <fullName evidence="5">Galactose oxidase</fullName>
    </recommendedName>
</protein>
<evidence type="ECO:0000256" key="2">
    <source>
        <dbReference type="SAM" id="Phobius"/>
    </source>
</evidence>
<evidence type="ECO:0000313" key="4">
    <source>
        <dbReference type="Proteomes" id="UP001151518"/>
    </source>
</evidence>
<evidence type="ECO:0000256" key="1">
    <source>
        <dbReference type="SAM" id="MobiDB-lite"/>
    </source>
</evidence>
<dbReference type="PANTHER" id="PTHR23244:SF471">
    <property type="entry name" value="GUANINE NUCLEOTIDE-BINDING PROTEIN SUBUNIT BETA 1-RELATED"/>
    <property type="match status" value="1"/>
</dbReference>
<keyword evidence="2" id="KW-0812">Transmembrane</keyword>
<dbReference type="OrthoDB" id="432528at2759"/>
<dbReference type="InterPro" id="IPR015915">
    <property type="entry name" value="Kelch-typ_b-propeller"/>
</dbReference>
<feature type="compositionally biased region" description="Basic and acidic residues" evidence="1">
    <location>
        <begin position="790"/>
        <end position="808"/>
    </location>
</feature>
<dbReference type="EMBL" id="JANBTW010000018">
    <property type="protein sequence ID" value="KAJ2678726.1"/>
    <property type="molecule type" value="Genomic_DNA"/>
</dbReference>
<dbReference type="AlphaFoldDB" id="A0A9W8GB90"/>
<feature type="region of interest" description="Disordered" evidence="1">
    <location>
        <begin position="780"/>
        <end position="846"/>
    </location>
</feature>
<keyword evidence="2" id="KW-0472">Membrane</keyword>
<dbReference type="PANTHER" id="PTHR23244">
    <property type="entry name" value="KELCH REPEAT DOMAIN"/>
    <property type="match status" value="1"/>
</dbReference>
<keyword evidence="2" id="KW-1133">Transmembrane helix</keyword>
<accession>A0A9W8GB90</accession>
<name>A0A9W8GB90_9FUNG</name>
<feature type="region of interest" description="Disordered" evidence="1">
    <location>
        <begin position="292"/>
        <end position="393"/>
    </location>
</feature>
<proteinExistence type="predicted"/>
<reference evidence="3" key="1">
    <citation type="submission" date="2022-07" db="EMBL/GenBank/DDBJ databases">
        <title>Phylogenomic reconstructions and comparative analyses of Kickxellomycotina fungi.</title>
        <authorList>
            <person name="Reynolds N.K."/>
            <person name="Stajich J.E."/>
            <person name="Barry K."/>
            <person name="Grigoriev I.V."/>
            <person name="Crous P."/>
            <person name="Smith M.E."/>
        </authorList>
    </citation>
    <scope>NUCLEOTIDE SEQUENCE</scope>
    <source>
        <strain evidence="3">NRRL 3115</strain>
    </source>
</reference>
<feature type="compositionally biased region" description="Polar residues" evidence="1">
    <location>
        <begin position="811"/>
        <end position="821"/>
    </location>
</feature>
<feature type="compositionally biased region" description="Low complexity" evidence="1">
    <location>
        <begin position="296"/>
        <end position="385"/>
    </location>
</feature>
<gene>
    <name evidence="3" type="ORF">GGI25_002111</name>
</gene>
<comment type="caution">
    <text evidence="3">The sequence shown here is derived from an EMBL/GenBank/DDBJ whole genome shotgun (WGS) entry which is preliminary data.</text>
</comment>
<evidence type="ECO:0000313" key="3">
    <source>
        <dbReference type="EMBL" id="KAJ2678726.1"/>
    </source>
</evidence>